<gene>
    <name evidence="2 3" type="primary">LOC114251640</name>
</gene>
<evidence type="ECO:0000313" key="3">
    <source>
        <dbReference type="RefSeq" id="XP_028041781.1"/>
    </source>
</evidence>
<dbReference type="RefSeq" id="XP_028041781.1">
    <property type="nucleotide sequence ID" value="XM_028185980.1"/>
</dbReference>
<evidence type="ECO:0000313" key="1">
    <source>
        <dbReference type="Proteomes" id="UP000504629"/>
    </source>
</evidence>
<proteinExistence type="predicted"/>
<dbReference type="OrthoDB" id="6617263at2759"/>
<dbReference type="Proteomes" id="UP000504629">
    <property type="component" value="Unplaced"/>
</dbReference>
<sequence>MILTGKNLGERQRELNNKVNEAFSNKVDFEHVRYEPEHSDVDRLFKIDLASKYKNLDYILETIKCGDSLYVSRALKSSWLFEDEYSHIINVDYLHNELFPYMSFKMVRKLLTIVSMHVKDEKIIEFYNYCKKQRLTQNGYKFLVRTSESFRLQNVPDVNSLIDKQMLTYYIGDSFPIATYCFENTPESEHNDMLAQFSYLYAVSADKFLDMLEKFWSDDGFELNQKAIGLRISKDIMTKHKTRLYNLPLFYLRIVRRPVLLKFSTVQDAKFYLTVLLPDSITQFWRMHFYSKYKYIFELIPFEERLIEFEKIFKKKWPNEEFRLSPHFYQNRYFDLMRIDIKEAWSLQQIERGVELSGTENDFTLYRFVRFEKAFEELKKKIKVTKKLDTRAEMLIVLVKSAKTDRDIEKVLRYFYERHINEMLHVREMFVEAVMTEHNVYKFDLPCWEAYNQLLYNLRIYEPDYHSPKSDFKIMPLIYNIINRIEIPKNISRFLESGVYFNFFRVQVGSLTKEEFEMVYEYVLSYYLNRINDIETQPSNEELKPRIRTYVHYILDLLYHFNKTIHNIPEVLENYILADIQEFQNHHLLKNELRYTDKLTQGKLYKFLKQDVSVFLANLPRLEEIFGVQMLRIRVASVLSKLKIYFNHDIAKDVLSIYERNLCREAYYYTTANDIVYGILKLGDTDYVINFMEKFVPTETKIHFDQIDGNTLLTQQAICRFMCFTRPPLPLHYVHKYLRGDYVKFCLSIFNSYLAKLPRPACLEFVKSLIDKPVSVQKHGIRLAFQCLDVEDLKNIIVEVWTQNDNVSLRSVIYKNLYHKILKSDPDIRNALFDLLKNFTLTLRPTDDEDLISLGASDRLPYELKGEYIETLWNVVDNMPLTGTYITMREIVVKCMSKNVHLVRDAVLRDLTEKTIRNALSGLQFQEAKFVDDLTKAKWKFVAKYLTYFKNENDFNRKSAKVLNVLEDCIIRWRTVNTEVYVFRRLFEEFLNDIDVFSFENNLSSYKYMNEMYKRILDVIFKSLRIEEVYERIWFLKFSMVAKEAVMSVEPKIREFNIDLIDKCIENFSVGFAKLFKEMLDSKFYFKIVALAVTAPLELQIMNMLGDFQCWDEKKKVDTFVRIGYELTKVDDFDHYVFAMFLLPKDPDECTYIEIYKEVMKKLKDLNNKEMNIFMYRKYVEPNYTRHPFYSFNY</sequence>
<name>A0A6J2KI99_BOMMA</name>
<accession>A0A6J2KI99</accession>
<reference evidence="2 3" key="1">
    <citation type="submission" date="2025-04" db="UniProtKB">
        <authorList>
            <consortium name="RefSeq"/>
        </authorList>
    </citation>
    <scope>IDENTIFICATION</scope>
    <source>
        <tissue evidence="2 3">Silk gland</tissue>
    </source>
</reference>
<dbReference type="AlphaFoldDB" id="A0A6J2KI99"/>
<dbReference type="KEGG" id="bman:114251640"/>
<protein>
    <submittedName>
        <fullName evidence="2 3">Uncharacterized protein LOC114251640</fullName>
    </submittedName>
</protein>
<keyword evidence="1" id="KW-1185">Reference proteome</keyword>
<organism evidence="1 2">
    <name type="scientific">Bombyx mandarina</name>
    <name type="common">Wild silk moth</name>
    <name type="synonym">Wild silkworm</name>
    <dbReference type="NCBI Taxonomy" id="7092"/>
    <lineage>
        <taxon>Eukaryota</taxon>
        <taxon>Metazoa</taxon>
        <taxon>Ecdysozoa</taxon>
        <taxon>Arthropoda</taxon>
        <taxon>Hexapoda</taxon>
        <taxon>Insecta</taxon>
        <taxon>Pterygota</taxon>
        <taxon>Neoptera</taxon>
        <taxon>Endopterygota</taxon>
        <taxon>Lepidoptera</taxon>
        <taxon>Glossata</taxon>
        <taxon>Ditrysia</taxon>
        <taxon>Bombycoidea</taxon>
        <taxon>Bombycidae</taxon>
        <taxon>Bombycinae</taxon>
        <taxon>Bombyx</taxon>
    </lineage>
</organism>
<evidence type="ECO:0000313" key="2">
    <source>
        <dbReference type="RefSeq" id="XP_028041780.1"/>
    </source>
</evidence>
<dbReference type="RefSeq" id="XP_028041780.1">
    <property type="nucleotide sequence ID" value="XM_028185979.1"/>
</dbReference>
<dbReference type="GeneID" id="114251640"/>